<dbReference type="InterPro" id="IPR011605">
    <property type="entry name" value="NusB_fam"/>
</dbReference>
<keyword evidence="4 6" id="KW-0805">Transcription regulation</keyword>
<evidence type="ECO:0000313" key="8">
    <source>
        <dbReference type="EMBL" id="MDP0589228.1"/>
    </source>
</evidence>
<dbReference type="Gene3D" id="1.10.940.10">
    <property type="entry name" value="NusB-like"/>
    <property type="match status" value="1"/>
</dbReference>
<dbReference type="InterPro" id="IPR035926">
    <property type="entry name" value="NusB-like_sf"/>
</dbReference>
<comment type="function">
    <text evidence="6">Involved in transcription antitermination. Required for transcription of ribosomal RNA (rRNA) genes. Binds specifically to the boxA antiterminator sequence of the ribosomal RNA (rrn) operons.</text>
</comment>
<dbReference type="InterPro" id="IPR006027">
    <property type="entry name" value="NusB_RsmB_TIM44"/>
</dbReference>
<dbReference type="EMBL" id="JASXSV010000011">
    <property type="protein sequence ID" value="MDP0589228.1"/>
    <property type="molecule type" value="Genomic_DNA"/>
</dbReference>
<evidence type="ECO:0000256" key="1">
    <source>
        <dbReference type="ARBA" id="ARBA00005952"/>
    </source>
</evidence>
<dbReference type="SUPFAM" id="SSF48013">
    <property type="entry name" value="NusB-like"/>
    <property type="match status" value="1"/>
</dbReference>
<name>A0AA90SY45_9GAMM</name>
<keyword evidence="2 6" id="KW-0889">Transcription antitermination</keyword>
<evidence type="ECO:0000256" key="5">
    <source>
        <dbReference type="ARBA" id="ARBA00023163"/>
    </source>
</evidence>
<dbReference type="PANTHER" id="PTHR11078:SF3">
    <property type="entry name" value="ANTITERMINATION NUSB DOMAIN-CONTAINING PROTEIN"/>
    <property type="match status" value="1"/>
</dbReference>
<dbReference type="GO" id="GO:0006353">
    <property type="term" value="P:DNA-templated transcription termination"/>
    <property type="evidence" value="ECO:0007669"/>
    <property type="project" value="UniProtKB-UniRule"/>
</dbReference>
<keyword evidence="3 6" id="KW-0694">RNA-binding</keyword>
<dbReference type="Pfam" id="PF01029">
    <property type="entry name" value="NusB"/>
    <property type="match status" value="1"/>
</dbReference>
<protein>
    <recommendedName>
        <fullName evidence="6">Transcription antitermination protein NusB</fullName>
    </recommendedName>
    <alternativeName>
        <fullName evidence="6">Antitermination factor NusB</fullName>
    </alternativeName>
</protein>
<dbReference type="NCBIfam" id="TIGR01951">
    <property type="entry name" value="nusB"/>
    <property type="match status" value="1"/>
</dbReference>
<evidence type="ECO:0000313" key="9">
    <source>
        <dbReference type="Proteomes" id="UP001178148"/>
    </source>
</evidence>
<dbReference type="GO" id="GO:0031564">
    <property type="term" value="P:transcription antitermination"/>
    <property type="evidence" value="ECO:0007669"/>
    <property type="project" value="UniProtKB-KW"/>
</dbReference>
<reference evidence="8 9" key="1">
    <citation type="journal article" date="2023" name="bioRxiv">
        <title>An intranuclear bacterial parasite of deep-sea mussels expresses apoptosis inhibitors acquired from its host.</title>
        <authorList>
            <person name="Gonzalez Porras M.A."/>
            <person name="Assie A."/>
            <person name="Tietjen M."/>
            <person name="Violette M."/>
            <person name="Kleiner M."/>
            <person name="Gruber-Vodicka H."/>
            <person name="Dubilier N."/>
            <person name="Leisch N."/>
        </authorList>
    </citation>
    <scope>NUCLEOTIDE SEQUENCE [LARGE SCALE GENOMIC DNA]</scope>
    <source>
        <strain evidence="8">IAP13</strain>
    </source>
</reference>
<evidence type="ECO:0000256" key="4">
    <source>
        <dbReference type="ARBA" id="ARBA00023015"/>
    </source>
</evidence>
<evidence type="ECO:0000256" key="3">
    <source>
        <dbReference type="ARBA" id="ARBA00022884"/>
    </source>
</evidence>
<dbReference type="CDD" id="cd00619">
    <property type="entry name" value="Terminator_NusB"/>
    <property type="match status" value="1"/>
</dbReference>
<evidence type="ECO:0000256" key="2">
    <source>
        <dbReference type="ARBA" id="ARBA00022814"/>
    </source>
</evidence>
<accession>A0AA90SY45</accession>
<dbReference type="PANTHER" id="PTHR11078">
    <property type="entry name" value="N UTILIZATION SUBSTANCE PROTEIN B-RELATED"/>
    <property type="match status" value="1"/>
</dbReference>
<proteinExistence type="inferred from homology"/>
<evidence type="ECO:0000256" key="6">
    <source>
        <dbReference type="HAMAP-Rule" id="MF_00073"/>
    </source>
</evidence>
<keyword evidence="9" id="KW-1185">Reference proteome</keyword>
<sequence length="156" mass="17854">MVQQSKKNDSPLMPSARRRARQLALQALYQWQIAQSPLSAIESQFMSDNDMGKVDSSYFSLILQGVPRQIRHLDETITPLLDRELVKLDPIELTILRIGCYELANQPSVPYRVVINEAIGLAKKFGAQDSHRYINSIIDKLAHKLRVDEVRSYQEC</sequence>
<comment type="caution">
    <text evidence="8">The sequence shown here is derived from an EMBL/GenBank/DDBJ whole genome shotgun (WGS) entry which is preliminary data.</text>
</comment>
<keyword evidence="5 6" id="KW-0804">Transcription</keyword>
<gene>
    <name evidence="6 8" type="primary">nusB</name>
    <name evidence="8" type="ORF">QS748_08565</name>
</gene>
<organism evidence="8 9">
    <name type="scientific">Candidatus Endonucleibacter bathymodioli</name>
    <dbReference type="NCBI Taxonomy" id="539814"/>
    <lineage>
        <taxon>Bacteria</taxon>
        <taxon>Pseudomonadati</taxon>
        <taxon>Pseudomonadota</taxon>
        <taxon>Gammaproteobacteria</taxon>
        <taxon>Oceanospirillales</taxon>
        <taxon>Endozoicomonadaceae</taxon>
        <taxon>Candidatus Endonucleibacter</taxon>
    </lineage>
</organism>
<feature type="domain" description="NusB/RsmB/TIM44" evidence="7">
    <location>
        <begin position="18"/>
        <end position="142"/>
    </location>
</feature>
<dbReference type="Proteomes" id="UP001178148">
    <property type="component" value="Unassembled WGS sequence"/>
</dbReference>
<evidence type="ECO:0000259" key="7">
    <source>
        <dbReference type="Pfam" id="PF01029"/>
    </source>
</evidence>
<comment type="similarity">
    <text evidence="1 6">Belongs to the NusB family.</text>
</comment>
<dbReference type="AlphaFoldDB" id="A0AA90SY45"/>
<dbReference type="GO" id="GO:0005829">
    <property type="term" value="C:cytosol"/>
    <property type="evidence" value="ECO:0007669"/>
    <property type="project" value="TreeGrafter"/>
</dbReference>
<dbReference type="HAMAP" id="MF_00073">
    <property type="entry name" value="NusB"/>
    <property type="match status" value="1"/>
</dbReference>
<dbReference type="GO" id="GO:0003723">
    <property type="term" value="F:RNA binding"/>
    <property type="evidence" value="ECO:0007669"/>
    <property type="project" value="UniProtKB-UniRule"/>
</dbReference>